<feature type="signal peptide" evidence="5">
    <location>
        <begin position="1"/>
        <end position="21"/>
    </location>
</feature>
<evidence type="ECO:0000256" key="4">
    <source>
        <dbReference type="SAM" id="MobiDB-lite"/>
    </source>
</evidence>
<accession>A0A9W8GMX3</accession>
<dbReference type="InterPro" id="IPR050546">
    <property type="entry name" value="Glycosyl_Hydrlase_16"/>
</dbReference>
<dbReference type="EMBL" id="JANBTX010000023">
    <property type="protein sequence ID" value="KAJ2689581.1"/>
    <property type="molecule type" value="Genomic_DNA"/>
</dbReference>
<dbReference type="Pfam" id="PF00722">
    <property type="entry name" value="Glyco_hydro_16"/>
    <property type="match status" value="1"/>
</dbReference>
<dbReference type="Proteomes" id="UP001151516">
    <property type="component" value="Unassembled WGS sequence"/>
</dbReference>
<feature type="chain" id="PRO_5040865050" evidence="5">
    <location>
        <begin position="22"/>
        <end position="350"/>
    </location>
</feature>
<evidence type="ECO:0000256" key="1">
    <source>
        <dbReference type="ARBA" id="ARBA00022729"/>
    </source>
</evidence>
<dbReference type="PANTHER" id="PTHR10963:SF22">
    <property type="entry name" value="GLYCOSIDASE CRH2-RELATED"/>
    <property type="match status" value="1"/>
</dbReference>
<dbReference type="Gene3D" id="2.60.120.200">
    <property type="match status" value="1"/>
</dbReference>
<dbReference type="AlphaFoldDB" id="A0A9W8GMX3"/>
<dbReference type="InterPro" id="IPR008263">
    <property type="entry name" value="GH16_AS"/>
</dbReference>
<dbReference type="InterPro" id="IPR013320">
    <property type="entry name" value="ConA-like_dom_sf"/>
</dbReference>
<dbReference type="GO" id="GO:0004553">
    <property type="term" value="F:hydrolase activity, hydrolyzing O-glycosyl compounds"/>
    <property type="evidence" value="ECO:0007669"/>
    <property type="project" value="InterPro"/>
</dbReference>
<evidence type="ECO:0000313" key="8">
    <source>
        <dbReference type="Proteomes" id="UP001151516"/>
    </source>
</evidence>
<feature type="compositionally biased region" description="Low complexity" evidence="4">
    <location>
        <begin position="330"/>
        <end position="341"/>
    </location>
</feature>
<keyword evidence="1 5" id="KW-0732">Signal</keyword>
<keyword evidence="8" id="KW-1185">Reference proteome</keyword>
<keyword evidence="2" id="KW-0378">Hydrolase</keyword>
<protein>
    <submittedName>
        <fullName evidence="7">Glycosidase CRH2</fullName>
    </submittedName>
</protein>
<comment type="caution">
    <text evidence="7">The sequence shown here is derived from an EMBL/GenBank/DDBJ whole genome shotgun (WGS) entry which is preliminary data.</text>
</comment>
<sequence length="350" mass="37888">MKLSVFGAAAVLAAASSQVLAQSTCNQWAPCSREGYCDSNAMFCLWGLCDPVKSFNSTSCWQPEACATQTVNFDSAADAIPIKAYSGNPSTNAFLSVFEPNHASVANGNLEMKMTYDAAQKKGFGATATASHTFQYGRVTARVKTASVAPGVVSAFIIRNDQTGDEIDFEWVGKDPSEVQTNYYFNNVLDYTKMVRYNVGGNTAAEYHDYTMDWSAEALVWLVDGKVIRTLNRKDTFNPATNTYAYPTSKSRISFSIWDGGNSGAEGTQQWAGFPTPWGPNTAYQMFVDNVQISCGGDSTHPPTSPSVSPPVTLPSSVYPTSVYPTSVYPTSLPSSSVTPPKKCIPRPHY</sequence>
<evidence type="ECO:0000259" key="6">
    <source>
        <dbReference type="PROSITE" id="PS51762"/>
    </source>
</evidence>
<gene>
    <name evidence="7" type="primary">UTR2_1</name>
    <name evidence="7" type="ORF">IWW39_001385</name>
</gene>
<dbReference type="SUPFAM" id="SSF49899">
    <property type="entry name" value="Concanavalin A-like lectins/glucanases"/>
    <property type="match status" value="1"/>
</dbReference>
<dbReference type="InterPro" id="IPR000757">
    <property type="entry name" value="Beta-glucanase-like"/>
</dbReference>
<reference evidence="7" key="1">
    <citation type="submission" date="2022-07" db="EMBL/GenBank/DDBJ databases">
        <title>Phylogenomic reconstructions and comparative analyses of Kickxellomycotina fungi.</title>
        <authorList>
            <person name="Reynolds N.K."/>
            <person name="Stajich J.E."/>
            <person name="Barry K."/>
            <person name="Grigoriev I.V."/>
            <person name="Crous P."/>
            <person name="Smith M.E."/>
        </authorList>
    </citation>
    <scope>NUCLEOTIDE SEQUENCE</scope>
    <source>
        <strain evidence="7">CBS 109367</strain>
    </source>
</reference>
<organism evidence="7 8">
    <name type="scientific">Coemansia spiralis</name>
    <dbReference type="NCBI Taxonomy" id="417178"/>
    <lineage>
        <taxon>Eukaryota</taxon>
        <taxon>Fungi</taxon>
        <taxon>Fungi incertae sedis</taxon>
        <taxon>Zoopagomycota</taxon>
        <taxon>Kickxellomycotina</taxon>
        <taxon>Kickxellomycetes</taxon>
        <taxon>Kickxellales</taxon>
        <taxon>Kickxellaceae</taxon>
        <taxon>Coemansia</taxon>
    </lineage>
</organism>
<dbReference type="PANTHER" id="PTHR10963">
    <property type="entry name" value="GLYCOSYL HYDROLASE-RELATED"/>
    <property type="match status" value="1"/>
</dbReference>
<feature type="domain" description="GH16" evidence="6">
    <location>
        <begin position="43"/>
        <end position="296"/>
    </location>
</feature>
<keyword evidence="3 7" id="KW-0326">Glycosidase</keyword>
<dbReference type="PROSITE" id="PS51762">
    <property type="entry name" value="GH16_2"/>
    <property type="match status" value="1"/>
</dbReference>
<dbReference type="PROSITE" id="PS01034">
    <property type="entry name" value="GH16_1"/>
    <property type="match status" value="1"/>
</dbReference>
<evidence type="ECO:0000256" key="2">
    <source>
        <dbReference type="ARBA" id="ARBA00022801"/>
    </source>
</evidence>
<evidence type="ECO:0000256" key="3">
    <source>
        <dbReference type="ARBA" id="ARBA00023295"/>
    </source>
</evidence>
<evidence type="ECO:0000256" key="5">
    <source>
        <dbReference type="SAM" id="SignalP"/>
    </source>
</evidence>
<evidence type="ECO:0000313" key="7">
    <source>
        <dbReference type="EMBL" id="KAJ2689581.1"/>
    </source>
</evidence>
<name>A0A9W8GMX3_9FUNG</name>
<dbReference type="OrthoDB" id="4781at2759"/>
<dbReference type="GO" id="GO:0005975">
    <property type="term" value="P:carbohydrate metabolic process"/>
    <property type="evidence" value="ECO:0007669"/>
    <property type="project" value="InterPro"/>
</dbReference>
<feature type="region of interest" description="Disordered" evidence="4">
    <location>
        <begin position="330"/>
        <end position="350"/>
    </location>
</feature>
<proteinExistence type="predicted"/>